<evidence type="ECO:0000313" key="1">
    <source>
        <dbReference type="EMBL" id="SDQ28926.1"/>
    </source>
</evidence>
<organism evidence="1 2">
    <name type="scientific">Crystallibacter crystallopoietes</name>
    <dbReference type="NCBI Taxonomy" id="37928"/>
    <lineage>
        <taxon>Bacteria</taxon>
        <taxon>Bacillati</taxon>
        <taxon>Actinomycetota</taxon>
        <taxon>Actinomycetes</taxon>
        <taxon>Micrococcales</taxon>
        <taxon>Micrococcaceae</taxon>
        <taxon>Crystallibacter</taxon>
    </lineage>
</organism>
<dbReference type="RefSeq" id="WP_074699061.1">
    <property type="nucleotide sequence ID" value="NZ_CP018863.1"/>
</dbReference>
<dbReference type="STRING" id="37928.SAMN04489742_0469"/>
<gene>
    <name evidence="1" type="ORF">SAMN04489742_0469</name>
</gene>
<sequence length="84" mass="9018">MTATPAIRIGIVDSMELALARRSAAETLAELVRNWNNPLPEAVVAAARSHLAVAENWARLRREAPEAEKVQAVFASLPSATSDP</sequence>
<evidence type="ECO:0000313" key="2">
    <source>
        <dbReference type="Proteomes" id="UP000181917"/>
    </source>
</evidence>
<proteinExistence type="predicted"/>
<keyword evidence="2" id="KW-1185">Reference proteome</keyword>
<protein>
    <submittedName>
        <fullName evidence="1">Uncharacterized protein</fullName>
    </submittedName>
</protein>
<name>A0A1H0ZPH3_9MICC</name>
<dbReference type="AlphaFoldDB" id="A0A1H0ZPH3"/>
<dbReference type="EMBL" id="FNKH01000002">
    <property type="protein sequence ID" value="SDQ28926.1"/>
    <property type="molecule type" value="Genomic_DNA"/>
</dbReference>
<dbReference type="KEGG" id="acry:AC20117_14945"/>
<reference evidence="1 2" key="1">
    <citation type="submission" date="2016-10" db="EMBL/GenBank/DDBJ databases">
        <authorList>
            <person name="de Groot N.N."/>
        </authorList>
    </citation>
    <scope>NUCLEOTIDE SEQUENCE [LARGE SCALE GENOMIC DNA]</scope>
    <source>
        <strain evidence="1 2">DSM 20117</strain>
    </source>
</reference>
<dbReference type="Proteomes" id="UP000181917">
    <property type="component" value="Unassembled WGS sequence"/>
</dbReference>
<accession>A0A1H0ZPH3</accession>